<accession>A0AAV6FWJ5</accession>
<comment type="caution">
    <text evidence="1">The sequence shown here is derived from an EMBL/GenBank/DDBJ whole genome shotgun (WGS) entry which is preliminary data.</text>
</comment>
<dbReference type="EMBL" id="JADWDJ010000019">
    <property type="protein sequence ID" value="KAG5266147.1"/>
    <property type="molecule type" value="Genomic_DNA"/>
</dbReference>
<sequence length="77" mass="8823">MNLDTQASTKRKNILDEFCTFCDTSYMETLLHVSTRWLSLEMVVNRILRLYNALVILKASMRSKPGVPGCVNLSRTQ</sequence>
<dbReference type="AlphaFoldDB" id="A0AAV6FWJ5"/>
<reference evidence="1" key="1">
    <citation type="submission" date="2020-10" db="EMBL/GenBank/DDBJ databases">
        <title>Chromosome-scale genome assembly of the Allis shad, Alosa alosa.</title>
        <authorList>
            <person name="Margot Z."/>
            <person name="Christophe K."/>
            <person name="Cabau C."/>
            <person name="Louis A."/>
            <person name="Berthelot C."/>
            <person name="Parey E."/>
            <person name="Roest Crollius H."/>
            <person name="Montfort J."/>
            <person name="Robinson-Rechavi M."/>
            <person name="Bucao C."/>
            <person name="Bouchez O."/>
            <person name="Gislard M."/>
            <person name="Lluch J."/>
            <person name="Milhes M."/>
            <person name="Lampietro C."/>
            <person name="Lopez Roques C."/>
            <person name="Donnadieu C."/>
            <person name="Braasch I."/>
            <person name="Desvignes T."/>
            <person name="Postlethwait J."/>
            <person name="Bobe J."/>
            <person name="Guiguen Y."/>
        </authorList>
    </citation>
    <scope>NUCLEOTIDE SEQUENCE</scope>
    <source>
        <strain evidence="1">M-15738</strain>
        <tissue evidence="1">Blood</tissue>
    </source>
</reference>
<gene>
    <name evidence="1" type="ORF">AALO_G00250320</name>
</gene>
<evidence type="ECO:0000313" key="1">
    <source>
        <dbReference type="EMBL" id="KAG5266147.1"/>
    </source>
</evidence>
<dbReference type="Proteomes" id="UP000823561">
    <property type="component" value="Chromosome 19"/>
</dbReference>
<keyword evidence="2" id="KW-1185">Reference proteome</keyword>
<name>A0AAV6FWJ5_9TELE</name>
<organism evidence="1 2">
    <name type="scientific">Alosa alosa</name>
    <name type="common">allis shad</name>
    <dbReference type="NCBI Taxonomy" id="278164"/>
    <lineage>
        <taxon>Eukaryota</taxon>
        <taxon>Metazoa</taxon>
        <taxon>Chordata</taxon>
        <taxon>Craniata</taxon>
        <taxon>Vertebrata</taxon>
        <taxon>Euteleostomi</taxon>
        <taxon>Actinopterygii</taxon>
        <taxon>Neopterygii</taxon>
        <taxon>Teleostei</taxon>
        <taxon>Clupei</taxon>
        <taxon>Clupeiformes</taxon>
        <taxon>Clupeoidei</taxon>
        <taxon>Clupeidae</taxon>
        <taxon>Alosa</taxon>
    </lineage>
</organism>
<evidence type="ECO:0000313" key="2">
    <source>
        <dbReference type="Proteomes" id="UP000823561"/>
    </source>
</evidence>
<protein>
    <submittedName>
        <fullName evidence="1">Uncharacterized protein</fullName>
    </submittedName>
</protein>
<proteinExistence type="predicted"/>